<evidence type="ECO:0000259" key="4">
    <source>
        <dbReference type="PROSITE" id="PS51186"/>
    </source>
</evidence>
<dbReference type="InterPro" id="IPR051531">
    <property type="entry name" value="N-acetyltransferase"/>
</dbReference>
<evidence type="ECO:0000256" key="2">
    <source>
        <dbReference type="ARBA" id="ARBA00023315"/>
    </source>
</evidence>
<dbReference type="RefSeq" id="WP_119547100.1">
    <property type="nucleotide sequence ID" value="NZ_QXIR01000014.1"/>
</dbReference>
<dbReference type="InterPro" id="IPR016181">
    <property type="entry name" value="Acyl_CoA_acyltransferase"/>
</dbReference>
<dbReference type="EMBL" id="QXIR01000014">
    <property type="protein sequence ID" value="RIW33313.1"/>
    <property type="molecule type" value="Genomic_DNA"/>
</dbReference>
<dbReference type="Gene3D" id="3.40.630.30">
    <property type="match status" value="1"/>
</dbReference>
<feature type="domain" description="N-acetyltransferase" evidence="4">
    <location>
        <begin position="11"/>
        <end position="181"/>
    </location>
</feature>
<dbReference type="GO" id="GO:0005737">
    <property type="term" value="C:cytoplasm"/>
    <property type="evidence" value="ECO:0007669"/>
    <property type="project" value="TreeGrafter"/>
</dbReference>
<keyword evidence="2" id="KW-0012">Acyltransferase</keyword>
<organism evidence="5 6">
    <name type="scientific">Bacillus salacetis</name>
    <dbReference type="NCBI Taxonomy" id="2315464"/>
    <lineage>
        <taxon>Bacteria</taxon>
        <taxon>Bacillati</taxon>
        <taxon>Bacillota</taxon>
        <taxon>Bacilli</taxon>
        <taxon>Bacillales</taxon>
        <taxon>Bacillaceae</taxon>
        <taxon>Bacillus</taxon>
    </lineage>
</organism>
<accession>A0A3A1R117</accession>
<dbReference type="GO" id="GO:0008999">
    <property type="term" value="F:protein-N-terminal-alanine acetyltransferase activity"/>
    <property type="evidence" value="ECO:0007669"/>
    <property type="project" value="TreeGrafter"/>
</dbReference>
<dbReference type="AlphaFoldDB" id="A0A3A1R117"/>
<evidence type="ECO:0000256" key="3">
    <source>
        <dbReference type="ARBA" id="ARBA00038502"/>
    </source>
</evidence>
<evidence type="ECO:0000313" key="5">
    <source>
        <dbReference type="EMBL" id="RIW33313.1"/>
    </source>
</evidence>
<dbReference type="SUPFAM" id="SSF55729">
    <property type="entry name" value="Acyl-CoA N-acyltransferases (Nat)"/>
    <property type="match status" value="1"/>
</dbReference>
<dbReference type="PANTHER" id="PTHR43792">
    <property type="entry name" value="GNAT FAMILY, PUTATIVE (AFU_ORTHOLOGUE AFUA_3G00765)-RELATED-RELATED"/>
    <property type="match status" value="1"/>
</dbReference>
<keyword evidence="6" id="KW-1185">Reference proteome</keyword>
<sequence>MDDMLLVGGSIYLRTLEEGDAAALAGLIKSNKTFWGETEPDWETGFSRVTNQLQNIQYFRDGFSRDEFYTFGIFERRSNSLIGVINLYDVKRGPFQSASAGIAIDKNNNSKGVGTDSLKLLLSFAFNSINLNRVSAEVMPRNAASVRVLEKAGFQSEGLKRENILVNGRWESHLQYALLKKEWA</sequence>
<name>A0A3A1R117_9BACI</name>
<dbReference type="OrthoDB" id="9795206at2"/>
<gene>
    <name evidence="5" type="ORF">D3H55_11685</name>
</gene>
<protein>
    <submittedName>
        <fullName evidence="5">N-acetyltransferase</fullName>
    </submittedName>
</protein>
<keyword evidence="1 5" id="KW-0808">Transferase</keyword>
<evidence type="ECO:0000256" key="1">
    <source>
        <dbReference type="ARBA" id="ARBA00022679"/>
    </source>
</evidence>
<dbReference type="Pfam" id="PF13302">
    <property type="entry name" value="Acetyltransf_3"/>
    <property type="match status" value="1"/>
</dbReference>
<dbReference type="PANTHER" id="PTHR43792:SF8">
    <property type="entry name" value="[RIBOSOMAL PROTEIN US5]-ALANINE N-ACETYLTRANSFERASE"/>
    <property type="match status" value="1"/>
</dbReference>
<dbReference type="Proteomes" id="UP000265801">
    <property type="component" value="Unassembled WGS sequence"/>
</dbReference>
<evidence type="ECO:0000313" key="6">
    <source>
        <dbReference type="Proteomes" id="UP000265801"/>
    </source>
</evidence>
<dbReference type="PROSITE" id="PS51186">
    <property type="entry name" value="GNAT"/>
    <property type="match status" value="1"/>
</dbReference>
<dbReference type="InterPro" id="IPR000182">
    <property type="entry name" value="GNAT_dom"/>
</dbReference>
<comment type="caution">
    <text evidence="5">The sequence shown here is derived from an EMBL/GenBank/DDBJ whole genome shotgun (WGS) entry which is preliminary data.</text>
</comment>
<proteinExistence type="inferred from homology"/>
<comment type="similarity">
    <text evidence="3">Belongs to the acetyltransferase family. RimJ subfamily.</text>
</comment>
<reference evidence="5 6" key="1">
    <citation type="submission" date="2018-09" db="EMBL/GenBank/DDBJ databases">
        <title>Bacillus saliacetes sp. nov., isolated from Thai shrimp paste (Ka-pi).</title>
        <authorList>
            <person name="Daroonpunt R."/>
            <person name="Tanasupawat S."/>
            <person name="Yiamsombut S."/>
        </authorList>
    </citation>
    <scope>NUCLEOTIDE SEQUENCE [LARGE SCALE GENOMIC DNA]</scope>
    <source>
        <strain evidence="5 6">SKP7-4</strain>
    </source>
</reference>